<evidence type="ECO:0000256" key="1">
    <source>
        <dbReference type="SAM" id="MobiDB-lite"/>
    </source>
</evidence>
<protein>
    <submittedName>
        <fullName evidence="2">DUF2934 family protein</fullName>
    </submittedName>
</protein>
<dbReference type="OrthoDB" id="9811127at2"/>
<comment type="caution">
    <text evidence="2">The sequence shown here is derived from an EMBL/GenBank/DDBJ whole genome shotgun (WGS) entry which is preliminary data.</text>
</comment>
<accession>A0A561QAZ5</accession>
<keyword evidence="3" id="KW-1185">Reference proteome</keyword>
<proteinExistence type="predicted"/>
<dbReference type="EMBL" id="VIWP01000011">
    <property type="protein sequence ID" value="TWF47533.1"/>
    <property type="molecule type" value="Genomic_DNA"/>
</dbReference>
<dbReference type="Pfam" id="PF11154">
    <property type="entry name" value="DUF2934"/>
    <property type="match status" value="1"/>
</dbReference>
<reference evidence="2 3" key="1">
    <citation type="submission" date="2019-06" db="EMBL/GenBank/DDBJ databases">
        <title>Sorghum-associated microbial communities from plants grown in Nebraska, USA.</title>
        <authorList>
            <person name="Schachtman D."/>
        </authorList>
    </citation>
    <scope>NUCLEOTIDE SEQUENCE [LARGE SCALE GENOMIC DNA]</scope>
    <source>
        <strain evidence="2 3">1225</strain>
    </source>
</reference>
<feature type="region of interest" description="Disordered" evidence="1">
    <location>
        <begin position="45"/>
        <end position="70"/>
    </location>
</feature>
<dbReference type="RefSeq" id="WP_145642324.1">
    <property type="nucleotide sequence ID" value="NZ_VIWP01000011.1"/>
</dbReference>
<name>A0A561QAZ5_9HYPH</name>
<sequence>MDIERNEWIRERAYALWVEQGYPHGLDSQHWAQATAEWVDATRQKPGSGAKLTPAGEIWSGRSANRAAAE</sequence>
<gene>
    <name evidence="2" type="ORF">FHW37_11134</name>
</gene>
<evidence type="ECO:0000313" key="2">
    <source>
        <dbReference type="EMBL" id="TWF47533.1"/>
    </source>
</evidence>
<organism evidence="2 3">
    <name type="scientific">Neorhizobium alkalisoli</name>
    <dbReference type="NCBI Taxonomy" id="528178"/>
    <lineage>
        <taxon>Bacteria</taxon>
        <taxon>Pseudomonadati</taxon>
        <taxon>Pseudomonadota</taxon>
        <taxon>Alphaproteobacteria</taxon>
        <taxon>Hyphomicrobiales</taxon>
        <taxon>Rhizobiaceae</taxon>
        <taxon>Rhizobium/Agrobacterium group</taxon>
        <taxon>Neorhizobium</taxon>
    </lineage>
</organism>
<dbReference type="InterPro" id="IPR021327">
    <property type="entry name" value="DUF2934"/>
</dbReference>
<dbReference type="Proteomes" id="UP000320653">
    <property type="component" value="Unassembled WGS sequence"/>
</dbReference>
<evidence type="ECO:0000313" key="3">
    <source>
        <dbReference type="Proteomes" id="UP000320653"/>
    </source>
</evidence>
<dbReference type="AlphaFoldDB" id="A0A561QAZ5"/>